<dbReference type="Proteomes" id="UP000028045">
    <property type="component" value="Unassembled WGS sequence"/>
</dbReference>
<evidence type="ECO:0000259" key="7">
    <source>
        <dbReference type="Pfam" id="PF20684"/>
    </source>
</evidence>
<dbReference type="GO" id="GO:0016020">
    <property type="term" value="C:membrane"/>
    <property type="evidence" value="ECO:0007669"/>
    <property type="project" value="UniProtKB-SubCell"/>
</dbReference>
<dbReference type="AlphaFoldDB" id="A0A084B7F9"/>
<evidence type="ECO:0000256" key="3">
    <source>
        <dbReference type="ARBA" id="ARBA00022989"/>
    </source>
</evidence>
<evidence type="ECO:0000256" key="4">
    <source>
        <dbReference type="ARBA" id="ARBA00023136"/>
    </source>
</evidence>
<sequence>MSTSKENRSTELICVNVVFLAASLISIILRSYVRLFMVRSWGLDDWLMALAAVFFTLYASFSTAGAAFGTGRHHADLEPDQIRKALMCWWFCYLTYSIAMVASKMSIGWLLLRITTDKLLKWIIYIAMVATGLSGLVFFLVTMFQCSPIPFFWDKQLSGGTCVNIEVVIALAYLYSSFSVVSDFIFAILPSVVVSKLQIGRGAKLLLLPLLAMGCVASCAVIARFPYLSKFREPDFLWNTTDIAIWSTIEQGLAITAGSLATLRPLLKALGLRLNLTSKPSNSGMGPYVQPHAQRKSGGIDGFGSQKTYAMSPIKREDVVEISYEARSASTRSLAYGTPFQGTFSNVQVQSSIKGNESEEELHARIA</sequence>
<feature type="transmembrane region" description="Helical" evidence="6">
    <location>
        <begin position="88"/>
        <end position="110"/>
    </location>
</feature>
<feature type="domain" description="Rhodopsin" evidence="7">
    <location>
        <begin position="29"/>
        <end position="268"/>
    </location>
</feature>
<evidence type="ECO:0000256" key="1">
    <source>
        <dbReference type="ARBA" id="ARBA00004141"/>
    </source>
</evidence>
<accession>A0A084B7F9</accession>
<feature type="transmembrane region" description="Helical" evidence="6">
    <location>
        <begin position="206"/>
        <end position="223"/>
    </location>
</feature>
<dbReference type="InterPro" id="IPR052337">
    <property type="entry name" value="SAT4-like"/>
</dbReference>
<gene>
    <name evidence="8" type="ORF">S7711_03656</name>
</gene>
<feature type="transmembrane region" description="Helical" evidence="6">
    <location>
        <begin position="12"/>
        <end position="33"/>
    </location>
</feature>
<feature type="transmembrane region" description="Helical" evidence="6">
    <location>
        <begin position="122"/>
        <end position="144"/>
    </location>
</feature>
<keyword evidence="3 6" id="KW-1133">Transmembrane helix</keyword>
<dbReference type="OrthoDB" id="3936451at2759"/>
<dbReference type="PANTHER" id="PTHR33048">
    <property type="entry name" value="PTH11-LIKE INTEGRAL MEMBRANE PROTEIN (AFU_ORTHOLOGUE AFUA_5G11245)"/>
    <property type="match status" value="1"/>
</dbReference>
<dbReference type="HOGENOM" id="CLU_028200_3_4_1"/>
<dbReference type="Pfam" id="PF20684">
    <property type="entry name" value="Fung_rhodopsin"/>
    <property type="match status" value="1"/>
</dbReference>
<feature type="transmembrane region" description="Helical" evidence="6">
    <location>
        <begin position="156"/>
        <end position="175"/>
    </location>
</feature>
<feature type="transmembrane region" description="Helical" evidence="6">
    <location>
        <begin position="45"/>
        <end position="68"/>
    </location>
</feature>
<comment type="subcellular location">
    <subcellularLocation>
        <location evidence="1">Membrane</location>
        <topology evidence="1">Multi-pass membrane protein</topology>
    </subcellularLocation>
</comment>
<keyword evidence="4 6" id="KW-0472">Membrane</keyword>
<dbReference type="InterPro" id="IPR049326">
    <property type="entry name" value="Rhodopsin_dom_fungi"/>
</dbReference>
<dbReference type="PANTHER" id="PTHR33048:SF96">
    <property type="entry name" value="INTEGRAL MEMBRANE PROTEIN"/>
    <property type="match status" value="1"/>
</dbReference>
<proteinExistence type="inferred from homology"/>
<keyword evidence="2 6" id="KW-0812">Transmembrane</keyword>
<evidence type="ECO:0000313" key="9">
    <source>
        <dbReference type="Proteomes" id="UP000028045"/>
    </source>
</evidence>
<dbReference type="EMBL" id="KL647833">
    <property type="protein sequence ID" value="KEY73488.1"/>
    <property type="molecule type" value="Genomic_DNA"/>
</dbReference>
<reference evidence="8 9" key="1">
    <citation type="journal article" date="2014" name="BMC Genomics">
        <title>Comparative genome sequencing reveals chemotype-specific gene clusters in the toxigenic black mold Stachybotrys.</title>
        <authorList>
            <person name="Semeiks J."/>
            <person name="Borek D."/>
            <person name="Otwinowski Z."/>
            <person name="Grishin N.V."/>
        </authorList>
    </citation>
    <scope>NUCLEOTIDE SEQUENCE [LARGE SCALE GENOMIC DNA]</scope>
    <source>
        <strain evidence="9">CBS 109288 / IBT 7711</strain>
    </source>
</reference>
<comment type="similarity">
    <text evidence="5">Belongs to the SAT4 family.</text>
</comment>
<evidence type="ECO:0000256" key="5">
    <source>
        <dbReference type="ARBA" id="ARBA00038359"/>
    </source>
</evidence>
<name>A0A084B7F9_STACB</name>
<keyword evidence="9" id="KW-1185">Reference proteome</keyword>
<evidence type="ECO:0000256" key="2">
    <source>
        <dbReference type="ARBA" id="ARBA00022692"/>
    </source>
</evidence>
<organism evidence="8 9">
    <name type="scientific">Stachybotrys chartarum (strain CBS 109288 / IBT 7711)</name>
    <name type="common">Toxic black mold</name>
    <name type="synonym">Stilbospora chartarum</name>
    <dbReference type="NCBI Taxonomy" id="1280523"/>
    <lineage>
        <taxon>Eukaryota</taxon>
        <taxon>Fungi</taxon>
        <taxon>Dikarya</taxon>
        <taxon>Ascomycota</taxon>
        <taxon>Pezizomycotina</taxon>
        <taxon>Sordariomycetes</taxon>
        <taxon>Hypocreomycetidae</taxon>
        <taxon>Hypocreales</taxon>
        <taxon>Stachybotryaceae</taxon>
        <taxon>Stachybotrys</taxon>
    </lineage>
</organism>
<evidence type="ECO:0000256" key="6">
    <source>
        <dbReference type="SAM" id="Phobius"/>
    </source>
</evidence>
<protein>
    <recommendedName>
        <fullName evidence="7">Rhodopsin domain-containing protein</fullName>
    </recommendedName>
</protein>
<evidence type="ECO:0000313" key="8">
    <source>
        <dbReference type="EMBL" id="KEY73488.1"/>
    </source>
</evidence>